<accession>A0A2P2QVD9</accession>
<dbReference type="AlphaFoldDB" id="A0A2P2QVD9"/>
<reference evidence="1" key="1">
    <citation type="submission" date="2018-02" db="EMBL/GenBank/DDBJ databases">
        <title>Rhizophora mucronata_Transcriptome.</title>
        <authorList>
            <person name="Meera S.P."/>
            <person name="Sreeshan A."/>
            <person name="Augustine A."/>
        </authorList>
    </citation>
    <scope>NUCLEOTIDE SEQUENCE</scope>
    <source>
        <tissue evidence="1">Leaf</tissue>
    </source>
</reference>
<proteinExistence type="predicted"/>
<organism evidence="1">
    <name type="scientific">Rhizophora mucronata</name>
    <name type="common">Asiatic mangrove</name>
    <dbReference type="NCBI Taxonomy" id="61149"/>
    <lineage>
        <taxon>Eukaryota</taxon>
        <taxon>Viridiplantae</taxon>
        <taxon>Streptophyta</taxon>
        <taxon>Embryophyta</taxon>
        <taxon>Tracheophyta</taxon>
        <taxon>Spermatophyta</taxon>
        <taxon>Magnoliopsida</taxon>
        <taxon>eudicotyledons</taxon>
        <taxon>Gunneridae</taxon>
        <taxon>Pentapetalae</taxon>
        <taxon>rosids</taxon>
        <taxon>fabids</taxon>
        <taxon>Malpighiales</taxon>
        <taxon>Rhizophoraceae</taxon>
        <taxon>Rhizophora</taxon>
    </lineage>
</organism>
<name>A0A2P2QVD9_RHIMU</name>
<protein>
    <submittedName>
        <fullName evidence="1">Uncharacterized protein</fullName>
    </submittedName>
</protein>
<dbReference type="EMBL" id="GGEC01090360">
    <property type="protein sequence ID" value="MBX70844.1"/>
    <property type="molecule type" value="Transcribed_RNA"/>
</dbReference>
<evidence type="ECO:0000313" key="1">
    <source>
        <dbReference type="EMBL" id="MBX70844.1"/>
    </source>
</evidence>
<sequence>MLLIPNHFDGSSFYSVMLMTLVRI</sequence>